<reference evidence="2" key="2">
    <citation type="submission" date="2023-06" db="EMBL/GenBank/DDBJ databases">
        <authorList>
            <consortium name="Lawrence Berkeley National Laboratory"/>
            <person name="Haridas S."/>
            <person name="Hensen N."/>
            <person name="Bonometti L."/>
            <person name="Westerberg I."/>
            <person name="Brannstrom I.O."/>
            <person name="Guillou S."/>
            <person name="Cros-Aarteil S."/>
            <person name="Calhoun S."/>
            <person name="Kuo A."/>
            <person name="Mondo S."/>
            <person name="Pangilinan J."/>
            <person name="Riley R."/>
            <person name="LaButti K."/>
            <person name="Andreopoulos B."/>
            <person name="Lipzen A."/>
            <person name="Chen C."/>
            <person name="Yanf M."/>
            <person name="Daum C."/>
            <person name="Ng V."/>
            <person name="Clum A."/>
            <person name="Steindorff A."/>
            <person name="Ohm R."/>
            <person name="Martin F."/>
            <person name="Silar P."/>
            <person name="Natvig D."/>
            <person name="Lalanne C."/>
            <person name="Gautier V."/>
            <person name="Ament-velasquez S.L."/>
            <person name="Kruys A."/>
            <person name="Hutchinson M.I."/>
            <person name="Powell A.J."/>
            <person name="Barry K."/>
            <person name="Miller A.N."/>
            <person name="Grigoriev I.V."/>
            <person name="Debuchy R."/>
            <person name="Gladieux P."/>
            <person name="Thoren M.H."/>
            <person name="Johannesson H."/>
        </authorList>
    </citation>
    <scope>NUCLEOTIDE SEQUENCE</scope>
    <source>
        <strain evidence="2">CBS 232.78</strain>
    </source>
</reference>
<keyword evidence="1" id="KW-1133">Transmembrane helix</keyword>
<reference evidence="2" key="1">
    <citation type="journal article" date="2023" name="Mol. Phylogenet. Evol.">
        <title>Genome-scale phylogeny and comparative genomics of the fungal order Sordariales.</title>
        <authorList>
            <person name="Hensen N."/>
            <person name="Bonometti L."/>
            <person name="Westerberg I."/>
            <person name="Brannstrom I.O."/>
            <person name="Guillou S."/>
            <person name="Cros-Aarteil S."/>
            <person name="Calhoun S."/>
            <person name="Haridas S."/>
            <person name="Kuo A."/>
            <person name="Mondo S."/>
            <person name="Pangilinan J."/>
            <person name="Riley R."/>
            <person name="LaButti K."/>
            <person name="Andreopoulos B."/>
            <person name="Lipzen A."/>
            <person name="Chen C."/>
            <person name="Yan M."/>
            <person name="Daum C."/>
            <person name="Ng V."/>
            <person name="Clum A."/>
            <person name="Steindorff A."/>
            <person name="Ohm R.A."/>
            <person name="Martin F."/>
            <person name="Silar P."/>
            <person name="Natvig D.O."/>
            <person name="Lalanne C."/>
            <person name="Gautier V."/>
            <person name="Ament-Velasquez S.L."/>
            <person name="Kruys A."/>
            <person name="Hutchinson M.I."/>
            <person name="Powell A.J."/>
            <person name="Barry K."/>
            <person name="Miller A.N."/>
            <person name="Grigoriev I.V."/>
            <person name="Debuchy R."/>
            <person name="Gladieux P."/>
            <person name="Hiltunen Thoren M."/>
            <person name="Johannesson H."/>
        </authorList>
    </citation>
    <scope>NUCLEOTIDE SEQUENCE</scope>
    <source>
        <strain evidence="2">CBS 232.78</strain>
    </source>
</reference>
<evidence type="ECO:0000256" key="1">
    <source>
        <dbReference type="SAM" id="Phobius"/>
    </source>
</evidence>
<evidence type="ECO:0000313" key="3">
    <source>
        <dbReference type="EMBL" id="KAK3378362.1"/>
    </source>
</evidence>
<dbReference type="Proteomes" id="UP001285441">
    <property type="component" value="Unassembled WGS sequence"/>
</dbReference>
<proteinExistence type="predicted"/>
<evidence type="ECO:0000313" key="2">
    <source>
        <dbReference type="EMBL" id="KAK3366335.1"/>
    </source>
</evidence>
<organism evidence="2 4">
    <name type="scientific">Podospora didyma</name>
    <dbReference type="NCBI Taxonomy" id="330526"/>
    <lineage>
        <taxon>Eukaryota</taxon>
        <taxon>Fungi</taxon>
        <taxon>Dikarya</taxon>
        <taxon>Ascomycota</taxon>
        <taxon>Pezizomycotina</taxon>
        <taxon>Sordariomycetes</taxon>
        <taxon>Sordariomycetidae</taxon>
        <taxon>Sordariales</taxon>
        <taxon>Podosporaceae</taxon>
        <taxon>Podospora</taxon>
    </lineage>
</organism>
<dbReference type="EMBL" id="JAULSW010000006">
    <property type="protein sequence ID" value="KAK3378362.1"/>
    <property type="molecule type" value="Genomic_DNA"/>
</dbReference>
<sequence>MEGWCISIFLSFCSWRRGWCVIRNGERQGVLGGGGGGGGTGRSVSRRKIPCSLLAAFFGSDLFPFVVSWLPAFLGGSVQGNAAGVSFRCTWGFGLVIQRFFYLAWYGRRSKGMPGLIPLRILVCVCASEAGRARRDGRGRGWERSRR</sequence>
<comment type="caution">
    <text evidence="2">The sequence shown here is derived from an EMBL/GenBank/DDBJ whole genome shotgun (WGS) entry which is preliminary data.</text>
</comment>
<feature type="transmembrane region" description="Helical" evidence="1">
    <location>
        <begin position="51"/>
        <end position="73"/>
    </location>
</feature>
<keyword evidence="1" id="KW-0812">Transmembrane</keyword>
<protein>
    <submittedName>
        <fullName evidence="2">Uncharacterized protein</fullName>
    </submittedName>
</protein>
<keyword evidence="1" id="KW-0472">Membrane</keyword>
<dbReference type="AlphaFoldDB" id="A0AAE0JYE5"/>
<keyword evidence="4" id="KW-1185">Reference proteome</keyword>
<accession>A0AAE0JYE5</accession>
<name>A0AAE0JYE5_9PEZI</name>
<feature type="transmembrane region" description="Helical" evidence="1">
    <location>
        <begin position="85"/>
        <end position="105"/>
    </location>
</feature>
<gene>
    <name evidence="3" type="ORF">B0H63DRAFT_245495</name>
    <name evidence="2" type="ORF">B0H63DRAFT_94475</name>
</gene>
<evidence type="ECO:0000313" key="4">
    <source>
        <dbReference type="Proteomes" id="UP001285441"/>
    </source>
</evidence>
<dbReference type="EMBL" id="JAULSW010000016">
    <property type="protein sequence ID" value="KAK3366335.1"/>
    <property type="molecule type" value="Genomic_DNA"/>
</dbReference>